<feature type="signal peptide" evidence="1">
    <location>
        <begin position="1"/>
        <end position="30"/>
    </location>
</feature>
<evidence type="ECO:0000256" key="1">
    <source>
        <dbReference type="SAM" id="SignalP"/>
    </source>
</evidence>
<dbReference type="EMBL" id="CP071091">
    <property type="protein sequence ID" value="QSQ15286.1"/>
    <property type="molecule type" value="Genomic_DNA"/>
</dbReference>
<organism evidence="2 3">
    <name type="scientific">Myxococcus landrumensis</name>
    <dbReference type="NCBI Taxonomy" id="2813577"/>
    <lineage>
        <taxon>Bacteria</taxon>
        <taxon>Pseudomonadati</taxon>
        <taxon>Myxococcota</taxon>
        <taxon>Myxococcia</taxon>
        <taxon>Myxococcales</taxon>
        <taxon>Cystobacterineae</taxon>
        <taxon>Myxococcaceae</taxon>
        <taxon>Myxococcus</taxon>
    </lineage>
</organism>
<dbReference type="Proteomes" id="UP000663090">
    <property type="component" value="Chromosome"/>
</dbReference>
<sequence length="204" mass="22024">MLQTLRVSLRTLAPLPWVLALSLAACGNNADGDNPKPGDEDATGYLRTNEPSKVRLFDLNPSFELKDGAPRRLNLCKWSDPDPTVADDEATACANMAFDDAVLGTGPKSFTVKLGATLPPVGEVTIVPREGHSPEIKEAYFSTGGCLAPPQQGNRTQELSGTLVFEENTATRLRGRLELRSTGVTRGRCPGTDAEADLRFDLRR</sequence>
<dbReference type="PROSITE" id="PS51257">
    <property type="entry name" value="PROKAR_LIPOPROTEIN"/>
    <property type="match status" value="1"/>
</dbReference>
<reference evidence="2 3" key="1">
    <citation type="submission" date="2021-02" db="EMBL/GenBank/DDBJ databases">
        <title>De Novo genome assembly of isolated myxobacteria.</title>
        <authorList>
            <person name="Stevens D.C."/>
        </authorList>
    </citation>
    <scope>NUCLEOTIDE SEQUENCE [LARGE SCALE GENOMIC DNA]</scope>
    <source>
        <strain evidence="2 3">SCHIC003</strain>
    </source>
</reference>
<proteinExistence type="predicted"/>
<keyword evidence="3" id="KW-1185">Reference proteome</keyword>
<feature type="chain" id="PRO_5045894706" description="Lipoprotein" evidence="1">
    <location>
        <begin position="31"/>
        <end position="204"/>
    </location>
</feature>
<keyword evidence="1" id="KW-0732">Signal</keyword>
<dbReference type="RefSeq" id="WP_206717002.1">
    <property type="nucleotide sequence ID" value="NZ_CP071091.1"/>
</dbReference>
<evidence type="ECO:0008006" key="4">
    <source>
        <dbReference type="Google" id="ProtNLM"/>
    </source>
</evidence>
<accession>A0ABX7NCZ9</accession>
<gene>
    <name evidence="2" type="ORF">JY572_04145</name>
</gene>
<evidence type="ECO:0000313" key="3">
    <source>
        <dbReference type="Proteomes" id="UP000663090"/>
    </source>
</evidence>
<protein>
    <recommendedName>
        <fullName evidence="4">Lipoprotein</fullName>
    </recommendedName>
</protein>
<evidence type="ECO:0000313" key="2">
    <source>
        <dbReference type="EMBL" id="QSQ15286.1"/>
    </source>
</evidence>
<name>A0ABX7NCZ9_9BACT</name>